<keyword evidence="1 2" id="KW-0238">DNA-binding</keyword>
<accession>A0A8I0KUM4</accession>
<dbReference type="EMBL" id="JACRUO010000001">
    <property type="protein sequence ID" value="MBD3689858.1"/>
    <property type="molecule type" value="Genomic_DNA"/>
</dbReference>
<proteinExistence type="inferred from homology"/>
<dbReference type="Pfam" id="PF00436">
    <property type="entry name" value="SSB"/>
    <property type="match status" value="1"/>
</dbReference>
<evidence type="ECO:0000256" key="2">
    <source>
        <dbReference type="HAMAP-Rule" id="MF_00984"/>
    </source>
</evidence>
<organism evidence="5 6">
    <name type="scientific">Nanchangia anserum</name>
    <dbReference type="NCBI Taxonomy" id="2692125"/>
    <lineage>
        <taxon>Bacteria</taxon>
        <taxon>Bacillati</taxon>
        <taxon>Actinomycetota</taxon>
        <taxon>Actinomycetes</taxon>
        <taxon>Actinomycetales</taxon>
        <taxon>Actinomycetaceae</taxon>
        <taxon>Nanchangia</taxon>
    </lineage>
</organism>
<dbReference type="RefSeq" id="WP_191071878.1">
    <property type="nucleotide sequence ID" value="NZ_JACRUO010000001.1"/>
</dbReference>
<dbReference type="PANTHER" id="PTHR10302:SF27">
    <property type="entry name" value="SINGLE-STRANDED DNA-BINDING PROTEIN"/>
    <property type="match status" value="1"/>
</dbReference>
<dbReference type="GO" id="GO:0009295">
    <property type="term" value="C:nucleoid"/>
    <property type="evidence" value="ECO:0007669"/>
    <property type="project" value="TreeGrafter"/>
</dbReference>
<comment type="subunit">
    <text evidence="2">Homotetramer.</text>
</comment>
<dbReference type="InterPro" id="IPR012340">
    <property type="entry name" value="NA-bd_OB-fold"/>
</dbReference>
<dbReference type="PROSITE" id="PS50935">
    <property type="entry name" value="SSB"/>
    <property type="match status" value="1"/>
</dbReference>
<evidence type="ECO:0000256" key="3">
    <source>
        <dbReference type="RuleBase" id="RU000524"/>
    </source>
</evidence>
<keyword evidence="6" id="KW-1185">Reference proteome</keyword>
<dbReference type="Gene3D" id="2.40.50.140">
    <property type="entry name" value="Nucleic acid-binding proteins"/>
    <property type="match status" value="1"/>
</dbReference>
<evidence type="ECO:0000313" key="5">
    <source>
        <dbReference type="EMBL" id="MBD3689858.1"/>
    </source>
</evidence>
<evidence type="ECO:0000256" key="1">
    <source>
        <dbReference type="ARBA" id="ARBA00023125"/>
    </source>
</evidence>
<dbReference type="PANTHER" id="PTHR10302">
    <property type="entry name" value="SINGLE-STRANDED DNA-BINDING PROTEIN"/>
    <property type="match status" value="1"/>
</dbReference>
<dbReference type="InterPro" id="IPR011344">
    <property type="entry name" value="ssDNA-bd"/>
</dbReference>
<evidence type="ECO:0000313" key="6">
    <source>
        <dbReference type="Proteomes" id="UP000627538"/>
    </source>
</evidence>
<dbReference type="HAMAP" id="MF_00984">
    <property type="entry name" value="SSB"/>
    <property type="match status" value="1"/>
</dbReference>
<dbReference type="NCBIfam" id="TIGR00621">
    <property type="entry name" value="ssb"/>
    <property type="match status" value="1"/>
</dbReference>
<reference evidence="5 6" key="1">
    <citation type="submission" date="2020-08" db="EMBL/GenBank/DDBJ databases">
        <title>Winkia gen. nov., sp. nov., isolated from faeces of the Anser albifrons in China.</title>
        <authorList>
            <person name="Liu Q."/>
        </authorList>
    </citation>
    <scope>NUCLEOTIDE SEQUENCE [LARGE SCALE GENOMIC DNA]</scope>
    <source>
        <strain evidence="5 6">C62</strain>
    </source>
</reference>
<dbReference type="Proteomes" id="UP000627538">
    <property type="component" value="Unassembled WGS sequence"/>
</dbReference>
<dbReference type="AlphaFoldDB" id="A0A8I0KUM4"/>
<protein>
    <recommendedName>
        <fullName evidence="2 3">Single-stranded DNA-binding protein</fullName>
        <shortName evidence="2">SSB</shortName>
    </recommendedName>
</protein>
<dbReference type="GO" id="GO:0003697">
    <property type="term" value="F:single-stranded DNA binding"/>
    <property type="evidence" value="ECO:0007669"/>
    <property type="project" value="UniProtKB-UniRule"/>
</dbReference>
<feature type="region of interest" description="Disordered" evidence="4">
    <location>
        <begin position="114"/>
        <end position="145"/>
    </location>
</feature>
<name>A0A8I0KUM4_9ACTO</name>
<feature type="compositionally biased region" description="Low complexity" evidence="4">
    <location>
        <begin position="114"/>
        <end position="124"/>
    </location>
</feature>
<comment type="caution">
    <text evidence="5">The sequence shown here is derived from an EMBL/GenBank/DDBJ whole genome shotgun (WGS) entry which is preliminary data.</text>
</comment>
<dbReference type="SUPFAM" id="SSF50249">
    <property type="entry name" value="Nucleic acid-binding proteins"/>
    <property type="match status" value="1"/>
</dbReference>
<comment type="caution">
    <text evidence="2">Lacks conserved residue(s) required for the propagation of feature annotation.</text>
</comment>
<sequence length="145" mass="15982">MQMPTLTISGNLCQNPELRYTNNGTAIATFTIANNPTRYNQNTKQWDNLDPLFLRVKAWKNLAETAAEKLAKGTPVTITGRLAANKWTTREGQERNDIELTADTIAVMIHSTTIPTTDGTPATHTGRERNNNGGGYGGYRDQAPF</sequence>
<evidence type="ECO:0000256" key="4">
    <source>
        <dbReference type="SAM" id="MobiDB-lite"/>
    </source>
</evidence>
<dbReference type="GO" id="GO:0006260">
    <property type="term" value="P:DNA replication"/>
    <property type="evidence" value="ECO:0007669"/>
    <property type="project" value="InterPro"/>
</dbReference>
<dbReference type="InterPro" id="IPR000424">
    <property type="entry name" value="Primosome_PriB/ssb"/>
</dbReference>
<dbReference type="CDD" id="cd04496">
    <property type="entry name" value="SSB_OBF"/>
    <property type="match status" value="1"/>
</dbReference>
<gene>
    <name evidence="5" type="primary">ssb</name>
    <name evidence="5" type="ORF">H8R10_06425</name>
</gene>